<comment type="caution">
    <text evidence="1">The sequence shown here is derived from an EMBL/GenBank/DDBJ whole genome shotgun (WGS) entry which is preliminary data.</text>
</comment>
<protein>
    <submittedName>
        <fullName evidence="1">Uncharacterized protein</fullName>
    </submittedName>
</protein>
<dbReference type="Proteomes" id="UP000094578">
    <property type="component" value="Unassembled WGS sequence"/>
</dbReference>
<dbReference type="EMBL" id="MDER01000030">
    <property type="protein sequence ID" value="ODP29524.1"/>
    <property type="molecule type" value="Genomic_DNA"/>
</dbReference>
<sequence>MQILFSTSEIQELKDCQELFEDMKVDDVEVTCFQIIDDLIHKNNIYQQADILYAYEQFEIAVELLKEIEWFDSSRLEHILPKVKKLLIFQNEVKRC</sequence>
<evidence type="ECO:0000313" key="2">
    <source>
        <dbReference type="Proteomes" id="UP000094578"/>
    </source>
</evidence>
<name>A0A1E3L796_9BACL</name>
<dbReference type="STRING" id="1886670.PTI45_01007"/>
<reference evidence="1 2" key="1">
    <citation type="submission" date="2016-08" db="EMBL/GenBank/DDBJ databases">
        <title>Genome sequencing of Paenibacillus sp. TI45-13ar, isolated from Korean traditional nuruk.</title>
        <authorList>
            <person name="Kim S.-J."/>
        </authorList>
    </citation>
    <scope>NUCLEOTIDE SEQUENCE [LARGE SCALE GENOMIC DNA]</scope>
    <source>
        <strain evidence="1 2">TI45-13ar</strain>
    </source>
</reference>
<organism evidence="1 2">
    <name type="scientific">Paenibacillus nuruki</name>
    <dbReference type="NCBI Taxonomy" id="1886670"/>
    <lineage>
        <taxon>Bacteria</taxon>
        <taxon>Bacillati</taxon>
        <taxon>Bacillota</taxon>
        <taxon>Bacilli</taxon>
        <taxon>Bacillales</taxon>
        <taxon>Paenibacillaceae</taxon>
        <taxon>Paenibacillus</taxon>
    </lineage>
</organism>
<dbReference type="RefSeq" id="WP_069326458.1">
    <property type="nucleotide sequence ID" value="NZ_MDER01000030.1"/>
</dbReference>
<gene>
    <name evidence="1" type="ORF">PTI45_01007</name>
</gene>
<dbReference type="AlphaFoldDB" id="A0A1E3L796"/>
<keyword evidence="2" id="KW-1185">Reference proteome</keyword>
<proteinExistence type="predicted"/>
<evidence type="ECO:0000313" key="1">
    <source>
        <dbReference type="EMBL" id="ODP29524.1"/>
    </source>
</evidence>
<accession>A0A1E3L796</accession>